<feature type="signal peptide" evidence="1">
    <location>
        <begin position="1"/>
        <end position="23"/>
    </location>
</feature>
<evidence type="ECO:0000313" key="3">
    <source>
        <dbReference type="Proteomes" id="UP000636110"/>
    </source>
</evidence>
<name>A0ABR6ET58_9SPHI</name>
<accession>A0ABR6ET58</accession>
<dbReference type="EMBL" id="WNXC01000001">
    <property type="protein sequence ID" value="MBB2148446.1"/>
    <property type="molecule type" value="Genomic_DNA"/>
</dbReference>
<sequence length="367" mass="39931">MKFTSFKGLALAAVLSAALFSCKKDTPEVGVDPTVVAGKYEKGFFIINEGWYGHGTGSVSFYDAVSGTLKDSVFQKENDGKGFEPASSTVQYGTVFNNNLYVISKVKGPVVVADAKTMKEVGRIPGSGDYDWRAFVGIDENNGLLSSSDGIYLINLKTLKPTFKLIGTKGQIGDMLKTDKYIYTLSQSEGAVIYNVSDLSVQKKIAGVTTGFVRTPDGSVWFTGGKNLYKSNPVTLETETVELPFTTFSTFGAWFSSAIVASTKENAVFMIKSSNGWGGGQDIYKYVSGDKTSLDKPFITAVDKQVYYKKNLGYYAQADQIVTTTMLPGFGVNSYTNFLNIYDAKTGTLSKTVPFSGYYFPAMFAFH</sequence>
<comment type="caution">
    <text evidence="2">The sequence shown here is derived from an EMBL/GenBank/DDBJ whole genome shotgun (WGS) entry which is preliminary data.</text>
</comment>
<keyword evidence="3" id="KW-1185">Reference proteome</keyword>
<dbReference type="InterPro" id="IPR015943">
    <property type="entry name" value="WD40/YVTN_repeat-like_dom_sf"/>
</dbReference>
<dbReference type="PROSITE" id="PS51257">
    <property type="entry name" value="PROKAR_LIPOPROTEIN"/>
    <property type="match status" value="1"/>
</dbReference>
<dbReference type="Gene3D" id="2.130.10.10">
    <property type="entry name" value="YVTN repeat-like/Quinoprotein amine dehydrogenase"/>
    <property type="match status" value="1"/>
</dbReference>
<gene>
    <name evidence="2" type="ORF">GM920_05925</name>
</gene>
<keyword evidence="1" id="KW-0732">Signal</keyword>
<dbReference type="InterPro" id="IPR011047">
    <property type="entry name" value="Quinoprotein_ADH-like_sf"/>
</dbReference>
<proteinExistence type="predicted"/>
<evidence type="ECO:0000256" key="1">
    <source>
        <dbReference type="SAM" id="SignalP"/>
    </source>
</evidence>
<protein>
    <submittedName>
        <fullName evidence="2">DUF5074 domain-containing protein</fullName>
    </submittedName>
</protein>
<dbReference type="Pfam" id="PF16819">
    <property type="entry name" value="DUF5074"/>
    <property type="match status" value="1"/>
</dbReference>
<organism evidence="2 3">
    <name type="scientific">Pedobacter gandavensis</name>
    <dbReference type="NCBI Taxonomy" id="2679963"/>
    <lineage>
        <taxon>Bacteria</taxon>
        <taxon>Pseudomonadati</taxon>
        <taxon>Bacteroidota</taxon>
        <taxon>Sphingobacteriia</taxon>
        <taxon>Sphingobacteriales</taxon>
        <taxon>Sphingobacteriaceae</taxon>
        <taxon>Pedobacter</taxon>
    </lineage>
</organism>
<dbReference type="Proteomes" id="UP000636110">
    <property type="component" value="Unassembled WGS sequence"/>
</dbReference>
<dbReference type="InterPro" id="IPR031815">
    <property type="entry name" value="DUF5074"/>
</dbReference>
<dbReference type="RefSeq" id="WP_182954387.1">
    <property type="nucleotide sequence ID" value="NZ_WNXC01000001.1"/>
</dbReference>
<reference evidence="2 3" key="1">
    <citation type="submission" date="2019-11" db="EMBL/GenBank/DDBJ databases">
        <title>Description of Pedobacter sp. LMG 31462T.</title>
        <authorList>
            <person name="Carlier A."/>
            <person name="Qi S."/>
            <person name="Vandamme P."/>
        </authorList>
    </citation>
    <scope>NUCLEOTIDE SEQUENCE [LARGE SCALE GENOMIC DNA]</scope>
    <source>
        <strain evidence="2 3">LMG 31462</strain>
    </source>
</reference>
<dbReference type="SUPFAM" id="SSF50998">
    <property type="entry name" value="Quinoprotein alcohol dehydrogenase-like"/>
    <property type="match status" value="1"/>
</dbReference>
<evidence type="ECO:0000313" key="2">
    <source>
        <dbReference type="EMBL" id="MBB2148446.1"/>
    </source>
</evidence>
<feature type="chain" id="PRO_5046894267" evidence="1">
    <location>
        <begin position="24"/>
        <end position="367"/>
    </location>
</feature>